<dbReference type="EC" id="5.1.3.3" evidence="5"/>
<dbReference type="InterPro" id="IPR014718">
    <property type="entry name" value="GH-type_carb-bd"/>
</dbReference>
<comment type="pathway">
    <text evidence="1 5">Carbohydrate metabolism; hexose metabolism.</text>
</comment>
<evidence type="ECO:0000256" key="3">
    <source>
        <dbReference type="ARBA" id="ARBA00023235"/>
    </source>
</evidence>
<evidence type="ECO:0000256" key="7">
    <source>
        <dbReference type="PIRSR" id="PIRSR005096-2"/>
    </source>
</evidence>
<feature type="active site" description="Proton acceptor" evidence="6">
    <location>
        <position position="280"/>
    </location>
</feature>
<organism evidence="9 10">
    <name type="scientific">Elliptochloris bilobata</name>
    <dbReference type="NCBI Taxonomy" id="381761"/>
    <lineage>
        <taxon>Eukaryota</taxon>
        <taxon>Viridiplantae</taxon>
        <taxon>Chlorophyta</taxon>
        <taxon>core chlorophytes</taxon>
        <taxon>Trebouxiophyceae</taxon>
        <taxon>Trebouxiophyceae incertae sedis</taxon>
        <taxon>Elliptochloris clade</taxon>
        <taxon>Elliptochloris</taxon>
    </lineage>
</organism>
<evidence type="ECO:0000313" key="10">
    <source>
        <dbReference type="Proteomes" id="UP001445335"/>
    </source>
</evidence>
<dbReference type="GO" id="GO:0004034">
    <property type="term" value="F:aldose 1-epimerase activity"/>
    <property type="evidence" value="ECO:0007669"/>
    <property type="project" value="UniProtKB-EC"/>
</dbReference>
<dbReference type="AlphaFoldDB" id="A0AAW1R040"/>
<dbReference type="Pfam" id="PF01263">
    <property type="entry name" value="Aldose_epim"/>
    <property type="match status" value="1"/>
</dbReference>
<dbReference type="InterPro" id="IPR047215">
    <property type="entry name" value="Galactose_mutarotase-like"/>
</dbReference>
<name>A0AAW1R040_9CHLO</name>
<dbReference type="EMBL" id="JALJOU010000063">
    <property type="protein sequence ID" value="KAK9826742.1"/>
    <property type="molecule type" value="Genomic_DNA"/>
</dbReference>
<dbReference type="GO" id="GO:0030246">
    <property type="term" value="F:carbohydrate binding"/>
    <property type="evidence" value="ECO:0007669"/>
    <property type="project" value="InterPro"/>
</dbReference>
<sequence length="322" mass="34008">MGDIVLGFDSAEPYQDGTSPYFGAVIGRCANRIADGKFELEGIGGVRRTYQLATNNGPNHLHGGECGFNKVTWHTEKAYDGPGASVRLTYTSPDGDQGYPGTVEAAVTYTLSVEGDKTVLAATLEATADQPTIVSLTQHSYFNLAGHASSDVLGHELTLLGQHMTPVDATSIPTGEVAPVAGTRFDFTSPRCIGDGLGADGIDHNYVLHGLGADARDHVRAGTIGDTPKLAAVLAHRGSGRTLRLLTNAPGLQLYTGNFLGGERGKGGATYGKHAGVCLEPQAWPNAVNEPGFPSVVLRPGEKYRHRIVYEFSTWVAYPSLA</sequence>
<dbReference type="SUPFAM" id="SSF74650">
    <property type="entry name" value="Galactose mutarotase-like"/>
    <property type="match status" value="1"/>
</dbReference>
<comment type="catalytic activity">
    <reaction evidence="5">
        <text>alpha-D-glucose = beta-D-glucose</text>
        <dbReference type="Rhea" id="RHEA:10264"/>
        <dbReference type="ChEBI" id="CHEBI:15903"/>
        <dbReference type="ChEBI" id="CHEBI:17925"/>
        <dbReference type="EC" id="5.1.3.3"/>
    </reaction>
</comment>
<dbReference type="InterPro" id="IPR008183">
    <property type="entry name" value="Aldose_1/G6P_1-epimerase"/>
</dbReference>
<evidence type="ECO:0000256" key="2">
    <source>
        <dbReference type="ARBA" id="ARBA00006206"/>
    </source>
</evidence>
<evidence type="ECO:0000256" key="8">
    <source>
        <dbReference type="PIRSR" id="PIRSR005096-3"/>
    </source>
</evidence>
<dbReference type="Gene3D" id="2.70.98.10">
    <property type="match status" value="1"/>
</dbReference>
<feature type="binding site" evidence="8">
    <location>
        <begin position="139"/>
        <end position="141"/>
    </location>
    <ligand>
        <name>beta-D-galactose</name>
        <dbReference type="ChEBI" id="CHEBI:27667"/>
    </ligand>
</feature>
<comment type="caution">
    <text evidence="9">The sequence shown here is derived from an EMBL/GenBank/DDBJ whole genome shotgun (WGS) entry which is preliminary data.</text>
</comment>
<keyword evidence="10" id="KW-1185">Reference proteome</keyword>
<dbReference type="PIRSF" id="PIRSF005096">
    <property type="entry name" value="GALM"/>
    <property type="match status" value="1"/>
</dbReference>
<dbReference type="GO" id="GO:0006006">
    <property type="term" value="P:glucose metabolic process"/>
    <property type="evidence" value="ECO:0007669"/>
    <property type="project" value="TreeGrafter"/>
</dbReference>
<evidence type="ECO:0000256" key="5">
    <source>
        <dbReference type="PIRNR" id="PIRNR005096"/>
    </source>
</evidence>
<reference evidence="9 10" key="1">
    <citation type="journal article" date="2024" name="Nat. Commun.">
        <title>Phylogenomics reveals the evolutionary origins of lichenization in chlorophyte algae.</title>
        <authorList>
            <person name="Puginier C."/>
            <person name="Libourel C."/>
            <person name="Otte J."/>
            <person name="Skaloud P."/>
            <person name="Haon M."/>
            <person name="Grisel S."/>
            <person name="Petersen M."/>
            <person name="Berrin J.G."/>
            <person name="Delaux P.M."/>
            <person name="Dal Grande F."/>
            <person name="Keller J."/>
        </authorList>
    </citation>
    <scope>NUCLEOTIDE SEQUENCE [LARGE SCALE GENOMIC DNA]</scope>
    <source>
        <strain evidence="9 10">SAG 245.80</strain>
    </source>
</reference>
<feature type="binding site" evidence="7">
    <location>
        <position position="203"/>
    </location>
    <ligand>
        <name>beta-D-galactose</name>
        <dbReference type="ChEBI" id="CHEBI:27667"/>
    </ligand>
</feature>
<proteinExistence type="inferred from homology"/>
<feature type="binding site" evidence="8">
    <location>
        <begin position="31"/>
        <end position="32"/>
    </location>
    <ligand>
        <name>beta-D-galactose</name>
        <dbReference type="ChEBI" id="CHEBI:27667"/>
    </ligand>
</feature>
<accession>A0AAW1R040</accession>
<gene>
    <name evidence="9" type="ORF">WJX81_003792</name>
</gene>
<dbReference type="PANTHER" id="PTHR10091">
    <property type="entry name" value="ALDOSE-1-EPIMERASE"/>
    <property type="match status" value="1"/>
</dbReference>
<dbReference type="PANTHER" id="PTHR10091:SF0">
    <property type="entry name" value="GALACTOSE MUTAROTASE"/>
    <property type="match status" value="1"/>
</dbReference>
<evidence type="ECO:0000256" key="4">
    <source>
        <dbReference type="ARBA" id="ARBA00023277"/>
    </source>
</evidence>
<feature type="active site" description="Proton donor" evidence="6">
    <location>
        <position position="139"/>
    </location>
</feature>
<keyword evidence="3 5" id="KW-0413">Isomerase</keyword>
<evidence type="ECO:0000313" key="9">
    <source>
        <dbReference type="EMBL" id="KAK9826742.1"/>
    </source>
</evidence>
<protein>
    <recommendedName>
        <fullName evidence="5">Aldose 1-epimerase</fullName>
        <ecNumber evidence="5">5.1.3.3</ecNumber>
    </recommendedName>
</protein>
<dbReference type="InterPro" id="IPR015443">
    <property type="entry name" value="Aldose_1-epimerase"/>
</dbReference>
<dbReference type="InterPro" id="IPR011013">
    <property type="entry name" value="Gal_mutarotase_sf_dom"/>
</dbReference>
<dbReference type="Proteomes" id="UP001445335">
    <property type="component" value="Unassembled WGS sequence"/>
</dbReference>
<keyword evidence="4 5" id="KW-0119">Carbohydrate metabolism</keyword>
<evidence type="ECO:0000256" key="1">
    <source>
        <dbReference type="ARBA" id="ARBA00005028"/>
    </source>
</evidence>
<dbReference type="GO" id="GO:0033499">
    <property type="term" value="P:galactose catabolic process via UDP-galactose, Leloir pathway"/>
    <property type="evidence" value="ECO:0007669"/>
    <property type="project" value="TreeGrafter"/>
</dbReference>
<comment type="similarity">
    <text evidence="2 5">Belongs to the aldose epimerase family.</text>
</comment>
<dbReference type="CDD" id="cd09019">
    <property type="entry name" value="galactose_mutarotase_like"/>
    <property type="match status" value="1"/>
</dbReference>
<evidence type="ECO:0000256" key="6">
    <source>
        <dbReference type="PIRSR" id="PIRSR005096-1"/>
    </source>
</evidence>